<dbReference type="EMBL" id="OBQK01000003">
    <property type="protein sequence ID" value="SOC54602.1"/>
    <property type="molecule type" value="Genomic_DNA"/>
</dbReference>
<proteinExistence type="predicted"/>
<feature type="region of interest" description="Disordered" evidence="1">
    <location>
        <begin position="266"/>
        <end position="287"/>
    </location>
</feature>
<name>A0A285VKJ1_9MICO</name>
<accession>A0A285VKJ1</accession>
<reference evidence="3" key="1">
    <citation type="submission" date="2017-08" db="EMBL/GenBank/DDBJ databases">
        <authorList>
            <person name="Varghese N."/>
            <person name="Submissions S."/>
        </authorList>
    </citation>
    <scope>NUCLEOTIDE SEQUENCE [LARGE SCALE GENOMIC DNA]</scope>
    <source>
        <strain evidence="3">USBA17B2</strain>
    </source>
</reference>
<evidence type="ECO:0000256" key="1">
    <source>
        <dbReference type="SAM" id="MobiDB-lite"/>
    </source>
</evidence>
<gene>
    <name evidence="2" type="ORF">SAMN05421879_103260</name>
</gene>
<protein>
    <submittedName>
        <fullName evidence="2">Dihydroorotate dehydrogenase</fullName>
    </submittedName>
</protein>
<evidence type="ECO:0000313" key="3">
    <source>
        <dbReference type="Proteomes" id="UP000219688"/>
    </source>
</evidence>
<dbReference type="SUPFAM" id="SSF51569">
    <property type="entry name" value="Aldolase"/>
    <property type="match status" value="1"/>
</dbReference>
<sequence>MTTTSDRQGLPRVWLGPGAVSDPRALARFGDLAGIPLVAGPVAAGAHRRRTGRTVVHGLGVGGVDHEDARAVGVDAAEELLGWATARGLSVCVALRGESPGDLASVLDRLRRSTVGSAVAAVEVDLRTADDQQVLRSMARVREAAPRGQLLLARLSVAAPDLVARARAAVAGGAGAVVVSAQVPLGPGRWWSGPSTAALCLSGLRELRAAAAEQRWPGAPLVAAGGVHDAASALAAVDAGASAVQLGTALWADPLLLWAVRSALEPGRPAHAPHPHTRGGPRPPEST</sequence>
<dbReference type="RefSeq" id="WP_097187588.1">
    <property type="nucleotide sequence ID" value="NZ_OBQK01000003.1"/>
</dbReference>
<dbReference type="InterPro" id="IPR013785">
    <property type="entry name" value="Aldolase_TIM"/>
</dbReference>
<dbReference type="Gene3D" id="3.20.20.70">
    <property type="entry name" value="Aldolase class I"/>
    <property type="match status" value="1"/>
</dbReference>
<organism evidence="2 3">
    <name type="scientific">Ornithinimicrobium cerasi</name>
    <dbReference type="NCBI Taxonomy" id="2248773"/>
    <lineage>
        <taxon>Bacteria</taxon>
        <taxon>Bacillati</taxon>
        <taxon>Actinomycetota</taxon>
        <taxon>Actinomycetes</taxon>
        <taxon>Micrococcales</taxon>
        <taxon>Ornithinimicrobiaceae</taxon>
        <taxon>Ornithinimicrobium</taxon>
    </lineage>
</organism>
<dbReference type="Proteomes" id="UP000219688">
    <property type="component" value="Unassembled WGS sequence"/>
</dbReference>
<dbReference type="AlphaFoldDB" id="A0A285VKJ1"/>
<evidence type="ECO:0000313" key="2">
    <source>
        <dbReference type="EMBL" id="SOC54602.1"/>
    </source>
</evidence>
<keyword evidence="3" id="KW-1185">Reference proteome</keyword>